<dbReference type="AlphaFoldDB" id="B6A9M7"/>
<feature type="transmembrane region" description="Helical" evidence="1">
    <location>
        <begin position="197"/>
        <end position="215"/>
    </location>
</feature>
<dbReference type="VEuPathDB" id="CryptoDB:CMU_039870"/>
<dbReference type="EMBL" id="DS989726">
    <property type="protein sequence ID" value="EEA04918.1"/>
    <property type="molecule type" value="Genomic_DNA"/>
</dbReference>
<feature type="transmembrane region" description="Helical" evidence="1">
    <location>
        <begin position="7"/>
        <end position="28"/>
    </location>
</feature>
<dbReference type="GO" id="GO:0004175">
    <property type="term" value="F:endopeptidase activity"/>
    <property type="evidence" value="ECO:0007669"/>
    <property type="project" value="UniProtKB-ARBA"/>
</dbReference>
<dbReference type="InterPro" id="IPR003675">
    <property type="entry name" value="Rce1/LyrA-like_dom"/>
</dbReference>
<evidence type="ECO:0000256" key="1">
    <source>
        <dbReference type="SAM" id="Phobius"/>
    </source>
</evidence>
<accession>B6A9M7</accession>
<feature type="transmembrane region" description="Helical" evidence="1">
    <location>
        <begin position="34"/>
        <end position="50"/>
    </location>
</feature>
<organism evidence="3 4">
    <name type="scientific">Cryptosporidium muris (strain RN66)</name>
    <dbReference type="NCBI Taxonomy" id="441375"/>
    <lineage>
        <taxon>Eukaryota</taxon>
        <taxon>Sar</taxon>
        <taxon>Alveolata</taxon>
        <taxon>Apicomplexa</taxon>
        <taxon>Conoidasida</taxon>
        <taxon>Coccidia</taxon>
        <taxon>Eucoccidiorida</taxon>
        <taxon>Eimeriorina</taxon>
        <taxon>Cryptosporidiidae</taxon>
        <taxon>Cryptosporidium</taxon>
    </lineage>
</organism>
<dbReference type="OrthoDB" id="337361at2759"/>
<feature type="transmembrane region" description="Helical" evidence="1">
    <location>
        <begin position="252"/>
        <end position="272"/>
    </location>
</feature>
<reference evidence="3" key="1">
    <citation type="submission" date="2008-06" db="EMBL/GenBank/DDBJ databases">
        <authorList>
            <person name="Lorenzi H."/>
            <person name="Inman J."/>
            <person name="Miller J."/>
            <person name="Schobel S."/>
            <person name="Amedeo P."/>
            <person name="Caler E.V."/>
            <person name="da Silva J."/>
        </authorList>
    </citation>
    <scope>NUCLEOTIDE SEQUENCE [LARGE SCALE GENOMIC DNA]</scope>
    <source>
        <strain evidence="3">RN66</strain>
    </source>
</reference>
<dbReference type="Pfam" id="PF02517">
    <property type="entry name" value="Rce1-like"/>
    <property type="match status" value="1"/>
</dbReference>
<keyword evidence="4" id="KW-1185">Reference proteome</keyword>
<proteinExistence type="predicted"/>
<dbReference type="GO" id="GO:0080120">
    <property type="term" value="P:CAAX-box protein maturation"/>
    <property type="evidence" value="ECO:0007669"/>
    <property type="project" value="UniProtKB-ARBA"/>
</dbReference>
<evidence type="ECO:0000313" key="3">
    <source>
        <dbReference type="EMBL" id="EEA04918.1"/>
    </source>
</evidence>
<evidence type="ECO:0000259" key="2">
    <source>
        <dbReference type="Pfam" id="PF02517"/>
    </source>
</evidence>
<name>B6A9M7_CRYMR</name>
<dbReference type="Proteomes" id="UP000001460">
    <property type="component" value="Unassembled WGS sequence"/>
</dbReference>
<feature type="transmembrane region" description="Helical" evidence="1">
    <location>
        <begin position="123"/>
        <end position="141"/>
    </location>
</feature>
<feature type="transmembrane region" description="Helical" evidence="1">
    <location>
        <begin position="70"/>
        <end position="91"/>
    </location>
</feature>
<dbReference type="OMA" id="ICIHIGI"/>
<keyword evidence="1" id="KW-0472">Membrane</keyword>
<keyword evidence="1" id="KW-0812">Transmembrane</keyword>
<evidence type="ECO:0000313" key="4">
    <source>
        <dbReference type="Proteomes" id="UP000001460"/>
    </source>
</evidence>
<gene>
    <name evidence="3" type="ORF">CMU_039870</name>
</gene>
<keyword evidence="1" id="KW-1133">Transmembrane helix</keyword>
<dbReference type="GeneID" id="6994510"/>
<dbReference type="RefSeq" id="XP_002139267.1">
    <property type="nucleotide sequence ID" value="XM_002139231.1"/>
</dbReference>
<feature type="transmembrane region" description="Helical" evidence="1">
    <location>
        <begin position="221"/>
        <end position="245"/>
    </location>
</feature>
<protein>
    <recommendedName>
        <fullName evidence="2">CAAX prenyl protease 2/Lysostaphin resistance protein A-like domain-containing protein</fullName>
    </recommendedName>
</protein>
<feature type="domain" description="CAAX prenyl protease 2/Lysostaphin resistance protein A-like" evidence="2">
    <location>
        <begin position="127"/>
        <end position="261"/>
    </location>
</feature>
<sequence>MNLVINLSKILVIGISPTLCVFLCMSIFSNGWLAMYTMHWICMMILPCLYTRNFYINEKYVKLKLEKMDICIYIGCISFIFVFFTFIFYLFSFGPLLWLDILNIKNIKEKLRFQNITSKEGKFPAFSMFSCIYFLILNPFIEEIFWRSFLQNEIESCIQTFNYRNELIHSEVNLLSSDNKESTFKYISVNRLSLMKFNEITSIITSILYSLYHYIVFSNIISVKFAILSCILLVLVGRFLIYVIIEFGLIKAICIHIGIDLSVVLSLGLIVVNT</sequence>